<organism evidence="1 2">
    <name type="scientific">Elysia crispata</name>
    <name type="common">lettuce slug</name>
    <dbReference type="NCBI Taxonomy" id="231223"/>
    <lineage>
        <taxon>Eukaryota</taxon>
        <taxon>Metazoa</taxon>
        <taxon>Spiralia</taxon>
        <taxon>Lophotrochozoa</taxon>
        <taxon>Mollusca</taxon>
        <taxon>Gastropoda</taxon>
        <taxon>Heterobranchia</taxon>
        <taxon>Euthyneura</taxon>
        <taxon>Panpulmonata</taxon>
        <taxon>Sacoglossa</taxon>
        <taxon>Placobranchoidea</taxon>
        <taxon>Plakobranchidae</taxon>
        <taxon>Elysia</taxon>
    </lineage>
</organism>
<dbReference type="AlphaFoldDB" id="A0AAE0XWH9"/>
<reference evidence="1" key="1">
    <citation type="journal article" date="2023" name="G3 (Bethesda)">
        <title>A reference genome for the long-term kleptoplast-retaining sea slug Elysia crispata morphotype clarki.</title>
        <authorList>
            <person name="Eastman K.E."/>
            <person name="Pendleton A.L."/>
            <person name="Shaikh M.A."/>
            <person name="Suttiyut T."/>
            <person name="Ogas R."/>
            <person name="Tomko P."/>
            <person name="Gavelis G."/>
            <person name="Widhalm J.R."/>
            <person name="Wisecaver J.H."/>
        </authorList>
    </citation>
    <scope>NUCLEOTIDE SEQUENCE</scope>
    <source>
        <strain evidence="1">ECLA1</strain>
    </source>
</reference>
<evidence type="ECO:0000313" key="2">
    <source>
        <dbReference type="Proteomes" id="UP001283361"/>
    </source>
</evidence>
<accession>A0AAE0XWH9</accession>
<dbReference type="Proteomes" id="UP001283361">
    <property type="component" value="Unassembled WGS sequence"/>
</dbReference>
<gene>
    <name evidence="1" type="ORF">RRG08_039374</name>
</gene>
<comment type="caution">
    <text evidence="1">The sequence shown here is derived from an EMBL/GenBank/DDBJ whole genome shotgun (WGS) entry which is preliminary data.</text>
</comment>
<protein>
    <submittedName>
        <fullName evidence="1">Uncharacterized protein</fullName>
    </submittedName>
</protein>
<evidence type="ECO:0000313" key="1">
    <source>
        <dbReference type="EMBL" id="KAK3716579.1"/>
    </source>
</evidence>
<keyword evidence="2" id="KW-1185">Reference proteome</keyword>
<dbReference type="EMBL" id="JAWDGP010007472">
    <property type="protein sequence ID" value="KAK3716579.1"/>
    <property type="molecule type" value="Genomic_DNA"/>
</dbReference>
<sequence length="67" mass="7571">MVLGITIELSGSPGSDYGRSSVHVKTFTCITMSQRASIRWMTQFESSGRGHYDWRKIFASLAWLVQT</sequence>
<proteinExistence type="predicted"/>
<name>A0AAE0XWH9_9GAST</name>